<dbReference type="PRINTS" id="PR00344">
    <property type="entry name" value="BCTRLSENSOR"/>
</dbReference>
<dbReference type="InterPro" id="IPR004358">
    <property type="entry name" value="Sig_transdc_His_kin-like_C"/>
</dbReference>
<organism evidence="26 27">
    <name type="scientific">Longivirga aurantiaca</name>
    <dbReference type="NCBI Taxonomy" id="1837743"/>
    <lineage>
        <taxon>Bacteria</taxon>
        <taxon>Bacillati</taxon>
        <taxon>Actinomycetota</taxon>
        <taxon>Actinomycetes</taxon>
        <taxon>Sporichthyales</taxon>
        <taxon>Sporichthyaceae</taxon>
        <taxon>Longivirga</taxon>
    </lineage>
</organism>
<feature type="transmembrane region" description="Helical" evidence="23">
    <location>
        <begin position="163"/>
        <end position="182"/>
    </location>
</feature>
<dbReference type="InterPro" id="IPR003660">
    <property type="entry name" value="HAMP_dom"/>
</dbReference>
<evidence type="ECO:0000256" key="8">
    <source>
        <dbReference type="ARBA" id="ARBA00022679"/>
    </source>
</evidence>
<evidence type="ECO:0000256" key="6">
    <source>
        <dbReference type="ARBA" id="ARBA00022475"/>
    </source>
</evidence>
<keyword evidence="14" id="KW-0460">Magnesium</keyword>
<evidence type="ECO:0000256" key="16">
    <source>
        <dbReference type="ARBA" id="ARBA00022989"/>
    </source>
</evidence>
<dbReference type="Gene3D" id="6.10.340.10">
    <property type="match status" value="1"/>
</dbReference>
<feature type="domain" description="Histidine kinase" evidence="24">
    <location>
        <begin position="243"/>
        <end position="459"/>
    </location>
</feature>
<keyword evidence="16 23" id="KW-1133">Transmembrane helix</keyword>
<accession>A0ABW1T320</accession>
<evidence type="ECO:0000256" key="22">
    <source>
        <dbReference type="ARBA" id="ARBA00041776"/>
    </source>
</evidence>
<keyword evidence="8" id="KW-0808">Transferase</keyword>
<protein>
    <recommendedName>
        <fullName evidence="21">Signal transduction histidine-protein kinase/phosphatase MprB</fullName>
        <ecNumber evidence="5">2.7.13.3</ecNumber>
    </recommendedName>
    <alternativeName>
        <fullName evidence="22">Mycobacterial persistence regulator B</fullName>
    </alternativeName>
</protein>
<keyword evidence="11" id="KW-0418">Kinase</keyword>
<comment type="cofactor">
    <cofactor evidence="2">
        <name>Mn(2+)</name>
        <dbReference type="ChEBI" id="CHEBI:29035"/>
    </cofactor>
</comment>
<dbReference type="SMART" id="SM00387">
    <property type="entry name" value="HATPase_c"/>
    <property type="match status" value="1"/>
</dbReference>
<dbReference type="RefSeq" id="WP_386767078.1">
    <property type="nucleotide sequence ID" value="NZ_JBHSTI010000008.1"/>
</dbReference>
<keyword evidence="6" id="KW-1003">Cell membrane</keyword>
<evidence type="ECO:0000256" key="3">
    <source>
        <dbReference type="ARBA" id="ARBA00001946"/>
    </source>
</evidence>
<proteinExistence type="predicted"/>
<keyword evidence="7" id="KW-0597">Phosphoprotein</keyword>
<evidence type="ECO:0000256" key="12">
    <source>
        <dbReference type="ARBA" id="ARBA00022801"/>
    </source>
</evidence>
<dbReference type="PANTHER" id="PTHR44936:SF9">
    <property type="entry name" value="SENSOR PROTEIN CREC"/>
    <property type="match status" value="1"/>
</dbReference>
<dbReference type="PANTHER" id="PTHR44936">
    <property type="entry name" value="SENSOR PROTEIN CREC"/>
    <property type="match status" value="1"/>
</dbReference>
<comment type="catalytic activity">
    <reaction evidence="1">
        <text>ATP + protein L-histidine = ADP + protein N-phospho-L-histidine.</text>
        <dbReference type="EC" id="2.7.13.3"/>
    </reaction>
</comment>
<evidence type="ECO:0000256" key="15">
    <source>
        <dbReference type="ARBA" id="ARBA00022912"/>
    </source>
</evidence>
<comment type="subcellular location">
    <subcellularLocation>
        <location evidence="4">Cell membrane</location>
        <topology evidence="4">Multi-pass membrane protein</topology>
    </subcellularLocation>
</comment>
<evidence type="ECO:0000256" key="1">
    <source>
        <dbReference type="ARBA" id="ARBA00000085"/>
    </source>
</evidence>
<evidence type="ECO:0000256" key="2">
    <source>
        <dbReference type="ARBA" id="ARBA00001936"/>
    </source>
</evidence>
<dbReference type="PROSITE" id="PS50885">
    <property type="entry name" value="HAMP"/>
    <property type="match status" value="1"/>
</dbReference>
<name>A0ABW1T320_9ACTN</name>
<sequence length="464" mass="47447">MSAPAASSGRTTLGAQLALVTALVAVVAVLVAGVVSYPLISAAAQTQARQQLGTQADLLAEVIDRQDDGVMGQMMNGARLRQVLAAQGISVDVVRPKGVASPPVTEADLAVTRAGGTVSDVRSTGSGGTVLIEGRPTGSGRSVFLVQDSAAAASQGTVALRRLLLAGLIGLVVAAGVGLLAARRLVRPLRRAADAAERMSTGARDVALPVDGPEEVASVSESLNRLSSALAQSEGRQRDFLLTVSHELRTPLTGITGYAEALADGVVGPEQVPATGALMLTEAQRLERLVADLLDLARLGAADLRLSLVDVDLVTVCHEAAGVWSARCEKVGVRFSAELPATLVVRTDPLRVRQVVDNLCENALRVTPTGGPLVIALHAQPGSAVLEVRDGGPGLTPDDVAVAFEPAALYERYRGVRTVGTGVGLALVGRLAERLGGRAFAGTAPEGGARIGVVLPGPAPTLVP</sequence>
<dbReference type="GO" id="GO:0005524">
    <property type="term" value="F:ATP binding"/>
    <property type="evidence" value="ECO:0007669"/>
    <property type="project" value="UniProtKB-KW"/>
</dbReference>
<dbReference type="SUPFAM" id="SSF47384">
    <property type="entry name" value="Homodimeric domain of signal transducing histidine kinase"/>
    <property type="match status" value="1"/>
</dbReference>
<dbReference type="InterPro" id="IPR050980">
    <property type="entry name" value="2C_sensor_his_kinase"/>
</dbReference>
<comment type="caution">
    <text evidence="26">The sequence shown here is derived from an EMBL/GenBank/DDBJ whole genome shotgun (WGS) entry which is preliminary data.</text>
</comment>
<keyword evidence="17" id="KW-0902">Two-component regulatory system</keyword>
<evidence type="ECO:0000256" key="17">
    <source>
        <dbReference type="ARBA" id="ARBA00023012"/>
    </source>
</evidence>
<dbReference type="SUPFAM" id="SSF55874">
    <property type="entry name" value="ATPase domain of HSP90 chaperone/DNA topoisomerase II/histidine kinase"/>
    <property type="match status" value="1"/>
</dbReference>
<dbReference type="CDD" id="cd00075">
    <property type="entry name" value="HATPase"/>
    <property type="match status" value="1"/>
</dbReference>
<dbReference type="Pfam" id="PF00512">
    <property type="entry name" value="HisKA"/>
    <property type="match status" value="1"/>
</dbReference>
<dbReference type="CDD" id="cd06225">
    <property type="entry name" value="HAMP"/>
    <property type="match status" value="1"/>
</dbReference>
<evidence type="ECO:0000313" key="27">
    <source>
        <dbReference type="Proteomes" id="UP001596138"/>
    </source>
</evidence>
<dbReference type="InterPro" id="IPR003594">
    <property type="entry name" value="HATPase_dom"/>
</dbReference>
<keyword evidence="20" id="KW-0464">Manganese</keyword>
<evidence type="ECO:0000256" key="4">
    <source>
        <dbReference type="ARBA" id="ARBA00004651"/>
    </source>
</evidence>
<comment type="cofactor">
    <cofactor evidence="3">
        <name>Mg(2+)</name>
        <dbReference type="ChEBI" id="CHEBI:18420"/>
    </cofactor>
</comment>
<evidence type="ECO:0000256" key="14">
    <source>
        <dbReference type="ARBA" id="ARBA00022842"/>
    </source>
</evidence>
<dbReference type="SUPFAM" id="SSF158472">
    <property type="entry name" value="HAMP domain-like"/>
    <property type="match status" value="1"/>
</dbReference>
<evidence type="ECO:0000313" key="26">
    <source>
        <dbReference type="EMBL" id="MFC6238670.1"/>
    </source>
</evidence>
<dbReference type="SMART" id="SM00388">
    <property type="entry name" value="HisKA"/>
    <property type="match status" value="1"/>
</dbReference>
<dbReference type="InterPro" id="IPR005467">
    <property type="entry name" value="His_kinase_dom"/>
</dbReference>
<keyword evidence="12" id="KW-0378">Hydrolase</keyword>
<dbReference type="PROSITE" id="PS50109">
    <property type="entry name" value="HIS_KIN"/>
    <property type="match status" value="1"/>
</dbReference>
<evidence type="ECO:0000256" key="9">
    <source>
        <dbReference type="ARBA" id="ARBA00022692"/>
    </source>
</evidence>
<dbReference type="Pfam" id="PF02518">
    <property type="entry name" value="HATPase_c"/>
    <property type="match status" value="1"/>
</dbReference>
<evidence type="ECO:0000256" key="11">
    <source>
        <dbReference type="ARBA" id="ARBA00022777"/>
    </source>
</evidence>
<keyword evidence="15" id="KW-0904">Protein phosphatase</keyword>
<keyword evidence="27" id="KW-1185">Reference proteome</keyword>
<keyword evidence="18" id="KW-0346">Stress response</keyword>
<keyword evidence="10" id="KW-0547">Nucleotide-binding</keyword>
<evidence type="ECO:0000256" key="21">
    <source>
        <dbReference type="ARBA" id="ARBA00040454"/>
    </source>
</evidence>
<keyword evidence="23" id="KW-0472">Membrane</keyword>
<dbReference type="Gene3D" id="1.10.287.130">
    <property type="match status" value="1"/>
</dbReference>
<feature type="transmembrane region" description="Helical" evidence="23">
    <location>
        <begin position="17"/>
        <end position="40"/>
    </location>
</feature>
<evidence type="ECO:0000256" key="19">
    <source>
        <dbReference type="ARBA" id="ARBA00023026"/>
    </source>
</evidence>
<evidence type="ECO:0000256" key="18">
    <source>
        <dbReference type="ARBA" id="ARBA00023016"/>
    </source>
</evidence>
<evidence type="ECO:0000256" key="5">
    <source>
        <dbReference type="ARBA" id="ARBA00012438"/>
    </source>
</evidence>
<dbReference type="EC" id="2.7.13.3" evidence="5"/>
<keyword evidence="9 23" id="KW-0812">Transmembrane</keyword>
<evidence type="ECO:0000256" key="20">
    <source>
        <dbReference type="ARBA" id="ARBA00023211"/>
    </source>
</evidence>
<dbReference type="Pfam" id="PF00672">
    <property type="entry name" value="HAMP"/>
    <property type="match status" value="1"/>
</dbReference>
<dbReference type="Gene3D" id="3.30.565.10">
    <property type="entry name" value="Histidine kinase-like ATPase, C-terminal domain"/>
    <property type="match status" value="1"/>
</dbReference>
<keyword evidence="13 26" id="KW-0067">ATP-binding</keyword>
<keyword evidence="19" id="KW-0843">Virulence</keyword>
<dbReference type="EMBL" id="JBHSTI010000008">
    <property type="protein sequence ID" value="MFC6238670.1"/>
    <property type="molecule type" value="Genomic_DNA"/>
</dbReference>
<evidence type="ECO:0000259" key="24">
    <source>
        <dbReference type="PROSITE" id="PS50109"/>
    </source>
</evidence>
<evidence type="ECO:0000259" key="25">
    <source>
        <dbReference type="PROSITE" id="PS50885"/>
    </source>
</evidence>
<dbReference type="InterPro" id="IPR036890">
    <property type="entry name" value="HATPase_C_sf"/>
</dbReference>
<dbReference type="SMART" id="SM00304">
    <property type="entry name" value="HAMP"/>
    <property type="match status" value="1"/>
</dbReference>
<dbReference type="InterPro" id="IPR003661">
    <property type="entry name" value="HisK_dim/P_dom"/>
</dbReference>
<dbReference type="Proteomes" id="UP001596138">
    <property type="component" value="Unassembled WGS sequence"/>
</dbReference>
<gene>
    <name evidence="26" type="ORF">ACFQGU_12350</name>
</gene>
<evidence type="ECO:0000256" key="23">
    <source>
        <dbReference type="SAM" id="Phobius"/>
    </source>
</evidence>
<dbReference type="InterPro" id="IPR036097">
    <property type="entry name" value="HisK_dim/P_sf"/>
</dbReference>
<feature type="domain" description="HAMP" evidence="25">
    <location>
        <begin position="183"/>
        <end position="235"/>
    </location>
</feature>
<reference evidence="27" key="1">
    <citation type="journal article" date="2019" name="Int. J. Syst. Evol. Microbiol.">
        <title>The Global Catalogue of Microorganisms (GCM) 10K type strain sequencing project: providing services to taxonomists for standard genome sequencing and annotation.</title>
        <authorList>
            <consortium name="The Broad Institute Genomics Platform"/>
            <consortium name="The Broad Institute Genome Sequencing Center for Infectious Disease"/>
            <person name="Wu L."/>
            <person name="Ma J."/>
        </authorList>
    </citation>
    <scope>NUCLEOTIDE SEQUENCE [LARGE SCALE GENOMIC DNA]</scope>
    <source>
        <strain evidence="27">CGMCC 4.7317</strain>
    </source>
</reference>
<dbReference type="CDD" id="cd00082">
    <property type="entry name" value="HisKA"/>
    <property type="match status" value="1"/>
</dbReference>
<evidence type="ECO:0000256" key="10">
    <source>
        <dbReference type="ARBA" id="ARBA00022741"/>
    </source>
</evidence>
<evidence type="ECO:0000256" key="7">
    <source>
        <dbReference type="ARBA" id="ARBA00022553"/>
    </source>
</evidence>
<evidence type="ECO:0000256" key="13">
    <source>
        <dbReference type="ARBA" id="ARBA00022840"/>
    </source>
</evidence>